<evidence type="ECO:0000313" key="10">
    <source>
        <dbReference type="EMBL" id="RII00097.1"/>
    </source>
</evidence>
<dbReference type="HAMAP" id="MF_00011">
    <property type="entry name" value="Adenylosucc_synth"/>
    <property type="match status" value="1"/>
</dbReference>
<dbReference type="GO" id="GO:0044208">
    <property type="term" value="P:'de novo' AMP biosynthetic process"/>
    <property type="evidence" value="ECO:0007669"/>
    <property type="project" value="UniProtKB-UniRule"/>
</dbReference>
<comment type="similarity">
    <text evidence="8 9">Belongs to the adenylosuccinate synthetase family.</text>
</comment>
<dbReference type="GO" id="GO:0005525">
    <property type="term" value="F:GTP binding"/>
    <property type="evidence" value="ECO:0007669"/>
    <property type="project" value="UniProtKB-UniRule"/>
</dbReference>
<feature type="binding site" description="in other chain" evidence="8">
    <location>
        <position position="234"/>
    </location>
    <ligand>
        <name>IMP</name>
        <dbReference type="ChEBI" id="CHEBI:58053"/>
        <note>ligand shared between dimeric partners</note>
    </ligand>
</feature>
<feature type="binding site" evidence="8">
    <location>
        <position position="40"/>
    </location>
    <ligand>
        <name>Mg(2+)</name>
        <dbReference type="ChEBI" id="CHEBI:18420"/>
    </ligand>
</feature>
<dbReference type="EC" id="6.3.4.4" evidence="8 9"/>
<keyword evidence="2 8" id="KW-0436">Ligase</keyword>
<dbReference type="InterPro" id="IPR027417">
    <property type="entry name" value="P-loop_NTPase"/>
</dbReference>
<dbReference type="InterPro" id="IPR018220">
    <property type="entry name" value="Adenylosuccin_syn_GTP-bd"/>
</dbReference>
<dbReference type="EMBL" id="NDHY01000007">
    <property type="protein sequence ID" value="RII00097.1"/>
    <property type="molecule type" value="Genomic_DNA"/>
</dbReference>
<evidence type="ECO:0000256" key="9">
    <source>
        <dbReference type="RuleBase" id="RU000520"/>
    </source>
</evidence>
<feature type="binding site" description="in other chain" evidence="8">
    <location>
        <position position="219"/>
    </location>
    <ligand>
        <name>IMP</name>
        <dbReference type="ChEBI" id="CHEBI:58053"/>
        <note>ligand shared between dimeric partners</note>
    </ligand>
</feature>
<feature type="binding site" description="in other chain" evidence="8">
    <location>
        <position position="129"/>
    </location>
    <ligand>
        <name>IMP</name>
        <dbReference type="ChEBI" id="CHEBI:58053"/>
        <note>ligand shared between dimeric partners</note>
    </ligand>
</feature>
<keyword evidence="7 8" id="KW-0342">GTP-binding</keyword>
<dbReference type="SUPFAM" id="SSF52540">
    <property type="entry name" value="P-loop containing nucleoside triphosphate hydrolases"/>
    <property type="match status" value="1"/>
</dbReference>
<comment type="pathway">
    <text evidence="8 9">Purine metabolism; AMP biosynthesis via de novo pathway; AMP from IMP: step 1/2.</text>
</comment>
<evidence type="ECO:0000313" key="11">
    <source>
        <dbReference type="Proteomes" id="UP000266287"/>
    </source>
</evidence>
<dbReference type="UniPathway" id="UPA00075">
    <property type="reaction ID" value="UER00335"/>
</dbReference>
<keyword evidence="3 8" id="KW-0479">Metal-binding</keyword>
<feature type="binding site" evidence="8">
    <location>
        <begin position="408"/>
        <end position="410"/>
    </location>
    <ligand>
        <name>GTP</name>
        <dbReference type="ChEBI" id="CHEBI:37565"/>
    </ligand>
</feature>
<feature type="binding site" evidence="8">
    <location>
        <position position="13"/>
    </location>
    <ligand>
        <name>Mg(2+)</name>
        <dbReference type="ChEBI" id="CHEBI:18420"/>
    </ligand>
</feature>
<reference evidence="10 11" key="1">
    <citation type="submission" date="2018-08" db="EMBL/GenBank/DDBJ databases">
        <title>Draft genome of candidate division NPL-UPA2 bacterium Unc8 that adapted to ultra-basic serpentinizing groundwater.</title>
        <authorList>
            <person name="Ishii S."/>
            <person name="Suzuki S."/>
            <person name="Nealson K.H."/>
        </authorList>
    </citation>
    <scope>NUCLEOTIDE SEQUENCE [LARGE SCALE GENOMIC DNA]</scope>
    <source>
        <strain evidence="10">Unc8</strain>
    </source>
</reference>
<comment type="subunit">
    <text evidence="1 8">Homodimer.</text>
</comment>
<protein>
    <recommendedName>
        <fullName evidence="8 9">Adenylosuccinate synthetase</fullName>
        <shortName evidence="8">AMPSase</shortName>
        <shortName evidence="8">AdSS</shortName>
        <ecNumber evidence="8 9">6.3.4.4</ecNumber>
    </recommendedName>
    <alternativeName>
        <fullName evidence="8">IMP--aspartate ligase</fullName>
    </alternativeName>
</protein>
<proteinExistence type="inferred from homology"/>
<feature type="binding site" description="in other chain" evidence="8">
    <location>
        <begin position="13"/>
        <end position="16"/>
    </location>
    <ligand>
        <name>IMP</name>
        <dbReference type="ChEBI" id="CHEBI:58053"/>
        <note>ligand shared between dimeric partners</note>
    </ligand>
</feature>
<dbReference type="Pfam" id="PF00709">
    <property type="entry name" value="Adenylsucc_synt"/>
    <property type="match status" value="1"/>
</dbReference>
<feature type="binding site" evidence="8">
    <location>
        <begin position="40"/>
        <end position="42"/>
    </location>
    <ligand>
        <name>GTP</name>
        <dbReference type="ChEBI" id="CHEBI:37565"/>
    </ligand>
</feature>
<evidence type="ECO:0000256" key="8">
    <source>
        <dbReference type="HAMAP-Rule" id="MF_00011"/>
    </source>
</evidence>
<dbReference type="PROSITE" id="PS01266">
    <property type="entry name" value="ADENYLOSUCCIN_SYN_1"/>
    <property type="match status" value="1"/>
</dbReference>
<evidence type="ECO:0000256" key="7">
    <source>
        <dbReference type="ARBA" id="ARBA00023134"/>
    </source>
</evidence>
<dbReference type="PANTHER" id="PTHR11846:SF0">
    <property type="entry name" value="ADENYLOSUCCINATE SYNTHETASE"/>
    <property type="match status" value="1"/>
</dbReference>
<comment type="caution">
    <text evidence="10">The sequence shown here is derived from an EMBL/GenBank/DDBJ whole genome shotgun (WGS) entry which is preliminary data.</text>
</comment>
<dbReference type="Proteomes" id="UP000266287">
    <property type="component" value="Unassembled WGS sequence"/>
</dbReference>
<evidence type="ECO:0000256" key="6">
    <source>
        <dbReference type="ARBA" id="ARBA00022842"/>
    </source>
</evidence>
<evidence type="ECO:0000256" key="5">
    <source>
        <dbReference type="ARBA" id="ARBA00022755"/>
    </source>
</evidence>
<feature type="active site" description="Proton donor" evidence="8">
    <location>
        <position position="41"/>
    </location>
</feature>
<feature type="binding site" description="in other chain" evidence="8">
    <location>
        <position position="298"/>
    </location>
    <ligand>
        <name>IMP</name>
        <dbReference type="ChEBI" id="CHEBI:58053"/>
        <note>ligand shared between dimeric partners</note>
    </ligand>
</feature>
<dbReference type="FunFam" id="1.10.300.10:FF:000001">
    <property type="entry name" value="Adenylosuccinate synthetase"/>
    <property type="match status" value="1"/>
</dbReference>
<dbReference type="InterPro" id="IPR042110">
    <property type="entry name" value="Adenylosuccinate_synth_dom2"/>
</dbReference>
<dbReference type="PANTHER" id="PTHR11846">
    <property type="entry name" value="ADENYLOSUCCINATE SYNTHETASE"/>
    <property type="match status" value="1"/>
</dbReference>
<keyword evidence="4 8" id="KW-0547">Nucleotide-binding</keyword>
<dbReference type="NCBIfam" id="NF002223">
    <property type="entry name" value="PRK01117.1"/>
    <property type="match status" value="1"/>
</dbReference>
<evidence type="ECO:0000256" key="3">
    <source>
        <dbReference type="ARBA" id="ARBA00022723"/>
    </source>
</evidence>
<keyword evidence="5 8" id="KW-0658">Purine biosynthesis</keyword>
<keyword evidence="6 8" id="KW-0460">Magnesium</keyword>
<dbReference type="FunFam" id="3.90.170.10:FF:000001">
    <property type="entry name" value="Adenylosuccinate synthetase"/>
    <property type="match status" value="1"/>
</dbReference>
<name>A0A399FVT9_UNCN2</name>
<keyword evidence="8" id="KW-0963">Cytoplasm</keyword>
<gene>
    <name evidence="8" type="primary">purA</name>
    <name evidence="10" type="ORF">B9J77_03680</name>
</gene>
<comment type="cofactor">
    <cofactor evidence="8">
        <name>Mg(2+)</name>
        <dbReference type="ChEBI" id="CHEBI:18420"/>
    </cofactor>
    <text evidence="8">Binds 1 Mg(2+) ion per subunit.</text>
</comment>
<dbReference type="InterPro" id="IPR042109">
    <property type="entry name" value="Adenylosuccinate_synth_dom1"/>
</dbReference>
<dbReference type="Gene3D" id="1.10.300.10">
    <property type="entry name" value="Adenylosuccinate Synthetase, subunit A, domain 2"/>
    <property type="match status" value="1"/>
</dbReference>
<dbReference type="InterPro" id="IPR001114">
    <property type="entry name" value="Adenylosuccinate_synthetase"/>
</dbReference>
<dbReference type="GO" id="GO:0046040">
    <property type="term" value="P:IMP metabolic process"/>
    <property type="evidence" value="ECO:0007669"/>
    <property type="project" value="TreeGrafter"/>
</dbReference>
<dbReference type="Gene3D" id="3.40.440.10">
    <property type="entry name" value="Adenylosuccinate Synthetase, subunit A, domain 1"/>
    <property type="match status" value="1"/>
</dbReference>
<feature type="binding site" evidence="8">
    <location>
        <position position="143"/>
    </location>
    <ligand>
        <name>IMP</name>
        <dbReference type="ChEBI" id="CHEBI:58053"/>
        <note>ligand shared between dimeric partners</note>
    </ligand>
</feature>
<accession>A0A399FVT9</accession>
<comment type="function">
    <text evidence="8">Plays an important role in the de novo pathway of purine nucleotide biosynthesis. Catalyzes the first committed step in the biosynthesis of AMP from IMP.</text>
</comment>
<comment type="subcellular location">
    <subcellularLocation>
        <location evidence="8">Cytoplasm</location>
    </subcellularLocation>
</comment>
<dbReference type="AlphaFoldDB" id="A0A399FVT9"/>
<feature type="binding site" description="in other chain" evidence="8">
    <location>
        <begin position="38"/>
        <end position="41"/>
    </location>
    <ligand>
        <name>IMP</name>
        <dbReference type="ChEBI" id="CHEBI:58053"/>
        <note>ligand shared between dimeric partners</note>
    </ligand>
</feature>
<dbReference type="GO" id="GO:0000287">
    <property type="term" value="F:magnesium ion binding"/>
    <property type="evidence" value="ECO:0007669"/>
    <property type="project" value="UniProtKB-UniRule"/>
</dbReference>
<evidence type="ECO:0000256" key="2">
    <source>
        <dbReference type="ARBA" id="ARBA00022598"/>
    </source>
</evidence>
<dbReference type="SMART" id="SM00788">
    <property type="entry name" value="Adenylsucc_synt"/>
    <property type="match status" value="1"/>
</dbReference>
<evidence type="ECO:0000256" key="1">
    <source>
        <dbReference type="ARBA" id="ARBA00011738"/>
    </source>
</evidence>
<comment type="catalytic activity">
    <reaction evidence="8 9">
        <text>IMP + L-aspartate + GTP = N(6)-(1,2-dicarboxyethyl)-AMP + GDP + phosphate + 2 H(+)</text>
        <dbReference type="Rhea" id="RHEA:15753"/>
        <dbReference type="ChEBI" id="CHEBI:15378"/>
        <dbReference type="ChEBI" id="CHEBI:29991"/>
        <dbReference type="ChEBI" id="CHEBI:37565"/>
        <dbReference type="ChEBI" id="CHEBI:43474"/>
        <dbReference type="ChEBI" id="CHEBI:57567"/>
        <dbReference type="ChEBI" id="CHEBI:58053"/>
        <dbReference type="ChEBI" id="CHEBI:58189"/>
        <dbReference type="EC" id="6.3.4.4"/>
    </reaction>
</comment>
<organism evidence="10 11">
    <name type="scientific">candidate division NPL-UPA2 bacterium Unc8</name>
    <dbReference type="NCBI Taxonomy" id="1980939"/>
    <lineage>
        <taxon>Bacteria</taxon>
    </lineage>
</organism>
<dbReference type="InterPro" id="IPR042111">
    <property type="entry name" value="Adenylosuccinate_synth_dom3"/>
</dbReference>
<evidence type="ECO:0000256" key="4">
    <source>
        <dbReference type="ARBA" id="ARBA00022741"/>
    </source>
</evidence>
<feature type="binding site" evidence="8">
    <location>
        <begin position="12"/>
        <end position="18"/>
    </location>
    <ligand>
        <name>GTP</name>
        <dbReference type="ChEBI" id="CHEBI:37565"/>
    </ligand>
</feature>
<feature type="binding site" evidence="8">
    <location>
        <begin position="294"/>
        <end position="300"/>
    </location>
    <ligand>
        <name>substrate</name>
    </ligand>
</feature>
<dbReference type="Gene3D" id="3.90.170.10">
    <property type="entry name" value="Adenylosuccinate Synthetase, subunit A, domain 3"/>
    <property type="match status" value="1"/>
</dbReference>
<feature type="binding site" evidence="8">
    <location>
        <begin position="326"/>
        <end position="328"/>
    </location>
    <ligand>
        <name>GTP</name>
        <dbReference type="ChEBI" id="CHEBI:37565"/>
    </ligand>
</feature>
<dbReference type="GO" id="GO:0004019">
    <property type="term" value="F:adenylosuccinate synthase activity"/>
    <property type="evidence" value="ECO:0007669"/>
    <property type="project" value="UniProtKB-UniRule"/>
</dbReference>
<dbReference type="CDD" id="cd03108">
    <property type="entry name" value="AdSS"/>
    <property type="match status" value="1"/>
</dbReference>
<dbReference type="NCBIfam" id="TIGR00184">
    <property type="entry name" value="purA"/>
    <property type="match status" value="1"/>
</dbReference>
<feature type="binding site" evidence="8">
    <location>
        <position position="300"/>
    </location>
    <ligand>
        <name>GTP</name>
        <dbReference type="ChEBI" id="CHEBI:37565"/>
    </ligand>
</feature>
<dbReference type="GO" id="GO:0005737">
    <property type="term" value="C:cytoplasm"/>
    <property type="evidence" value="ECO:0007669"/>
    <property type="project" value="UniProtKB-SubCell"/>
</dbReference>
<sequence>MANVAVIGMQWGDEGKGKIVDILAAEFDIIARYQGGNNAGHTVITEAGEFTFHLIPSGILYPEKKCIIGNGVVIDPRALLSEIDYIKEKKVKVNGNLLIDERAHITLPYHCTLDSIIDEQRGKGRLGTTGRGIGVTYMDKVSRIGIRMADLLDEETFREKLEINFGEKSYLHQKKINLGEIVNEYLLYGKKLSHYVTDTSLFLNQEIAAGKKVLFEGAQGTMLDIDFGTYPYVTASNPVAGAVATGLGIGPTKIDEVLGVTKAYTTRVGEGPFPTQFSPEFEEKIRLKGNEYGATTGRPRRCGWMDAVVLRYAVRINGLDNLAITKLDVLDELKEINICTAYKYQGKILTEFPSLLRVVKECELIYEKMDGWNEDISLIRNYDKLPAAAKNYLKRISELLNIKISIISVGPRREETIYL</sequence>
<feature type="active site" description="Proton acceptor" evidence="8">
    <location>
        <position position="13"/>
    </location>
</feature>